<evidence type="ECO:0000313" key="1">
    <source>
        <dbReference type="EMBL" id="CAD7445594.1"/>
    </source>
</evidence>
<proteinExistence type="predicted"/>
<name>A0A7R9F240_9NEOP</name>
<accession>A0A7R9F240</accession>
<dbReference type="EMBL" id="OD567395">
    <property type="protein sequence ID" value="CAD7445594.1"/>
    <property type="molecule type" value="Genomic_DNA"/>
</dbReference>
<organism evidence="1">
    <name type="scientific">Timema bartmani</name>
    <dbReference type="NCBI Taxonomy" id="61472"/>
    <lineage>
        <taxon>Eukaryota</taxon>
        <taxon>Metazoa</taxon>
        <taxon>Ecdysozoa</taxon>
        <taxon>Arthropoda</taxon>
        <taxon>Hexapoda</taxon>
        <taxon>Insecta</taxon>
        <taxon>Pterygota</taxon>
        <taxon>Neoptera</taxon>
        <taxon>Polyneoptera</taxon>
        <taxon>Phasmatodea</taxon>
        <taxon>Timematodea</taxon>
        <taxon>Timematoidea</taxon>
        <taxon>Timematidae</taxon>
        <taxon>Timema</taxon>
    </lineage>
</organism>
<dbReference type="AlphaFoldDB" id="A0A7R9F240"/>
<gene>
    <name evidence="1" type="ORF">TBIB3V08_LOCUS7944</name>
</gene>
<protein>
    <submittedName>
        <fullName evidence="1">Uncharacterized protein</fullName>
    </submittedName>
</protein>
<reference evidence="1" key="1">
    <citation type="submission" date="2020-11" db="EMBL/GenBank/DDBJ databases">
        <authorList>
            <person name="Tran Van P."/>
        </authorList>
    </citation>
    <scope>NUCLEOTIDE SEQUENCE</scope>
</reference>
<sequence length="271" mass="29490">MHNLPHPDGYIHWLHPDVGEVVPLQTPVDVTCSTRIGHSDCPSCIDGICEPVNIAHTRIAVSATLTNFMTDISYEGESIAVRSSAGESIAVRYSAGESIAVRSSAGESIAVRSSTGESIAVRSSAGESIAVRSSAGESIAVRSSTGESKQQTQHCWRQGRMMLVCPTLEITRKGPLFSSGQEEQQKMAQINNNKTPRHQRLHVWCQQEAHTVLRESRVLNDTDPGSERTTVDPAVCPKRCFIQASRGRPPLSCPDARRLGLLLEPTRTQPD</sequence>